<dbReference type="SUPFAM" id="SSF52058">
    <property type="entry name" value="L domain-like"/>
    <property type="match status" value="1"/>
</dbReference>
<proteinExistence type="predicted"/>
<sequence>RTQTEMLQSVPHGAFDRLGKLQTITLINNPWNC</sequence>
<dbReference type="HOGENOM" id="CLU_000288_148_5_1"/>
<dbReference type="AlphaFoldDB" id="S4R598"/>
<organism evidence="1">
    <name type="scientific">Petromyzon marinus</name>
    <name type="common">Sea lamprey</name>
    <dbReference type="NCBI Taxonomy" id="7757"/>
    <lineage>
        <taxon>Eukaryota</taxon>
        <taxon>Metazoa</taxon>
        <taxon>Chordata</taxon>
        <taxon>Craniata</taxon>
        <taxon>Vertebrata</taxon>
        <taxon>Cyclostomata</taxon>
        <taxon>Hyperoartia</taxon>
        <taxon>Petromyzontiformes</taxon>
        <taxon>Petromyzontidae</taxon>
        <taxon>Petromyzon</taxon>
    </lineage>
</organism>
<protein>
    <recommendedName>
        <fullName evidence="2">Variable lymphocyte receptor A cassette</fullName>
    </recommendedName>
</protein>
<name>S4R598_PETMA</name>
<dbReference type="GeneTree" id="ENSGT01150000289526"/>
<dbReference type="Gene3D" id="3.80.10.10">
    <property type="entry name" value="Ribonuclease Inhibitor"/>
    <property type="match status" value="1"/>
</dbReference>
<dbReference type="Ensembl" id="ENSPMAT00000000379.1">
    <property type="protein sequence ID" value="ENSPMAP00000000378.1"/>
    <property type="gene ID" value="ENSPMAG00000000342.1"/>
</dbReference>
<reference evidence="1" key="1">
    <citation type="submission" date="2025-08" db="UniProtKB">
        <authorList>
            <consortium name="Ensembl"/>
        </authorList>
    </citation>
    <scope>IDENTIFICATION</scope>
</reference>
<reference evidence="1" key="2">
    <citation type="submission" date="2025-09" db="UniProtKB">
        <authorList>
            <consortium name="Ensembl"/>
        </authorList>
    </citation>
    <scope>IDENTIFICATION</scope>
</reference>
<evidence type="ECO:0000313" key="1">
    <source>
        <dbReference type="Ensembl" id="ENSPMAP00000000378.1"/>
    </source>
</evidence>
<accession>S4R598</accession>
<evidence type="ECO:0008006" key="2">
    <source>
        <dbReference type="Google" id="ProtNLM"/>
    </source>
</evidence>
<dbReference type="InterPro" id="IPR032675">
    <property type="entry name" value="LRR_dom_sf"/>
</dbReference>